<reference evidence="8" key="1">
    <citation type="submission" date="2020-08" db="EMBL/GenBank/DDBJ databases">
        <title>Pontibacter sp. SD6 16S ribosomal RNA gene Genome sequencing and assembly.</title>
        <authorList>
            <person name="Kang M."/>
        </authorList>
    </citation>
    <scope>NUCLEOTIDE SEQUENCE</scope>
    <source>
        <strain evidence="8">SD6</strain>
    </source>
</reference>
<dbReference type="GO" id="GO:0009279">
    <property type="term" value="C:cell outer membrane"/>
    <property type="evidence" value="ECO:0007669"/>
    <property type="project" value="UniProtKB-SubCell"/>
</dbReference>
<keyword evidence="9" id="KW-1185">Reference proteome</keyword>
<keyword evidence="3" id="KW-0732">Signal</keyword>
<dbReference type="Gene3D" id="1.25.40.390">
    <property type="match status" value="1"/>
</dbReference>
<comment type="caution">
    <text evidence="8">The sequence shown here is derived from an EMBL/GenBank/DDBJ whole genome shotgun (WGS) entry which is preliminary data.</text>
</comment>
<dbReference type="InterPro" id="IPR033985">
    <property type="entry name" value="SusD-like_N"/>
</dbReference>
<sequence length="508" mass="56419">MKKSLNIIAAAILAFTISSCEKEFLDVEPTNNLSLEQIEEAAKTDPSLLNSFVSGMYATMYNTGTGGTTGHDDFGQRGYDIYMDMVSSDMVLAGTTYGWYSGIARYQATTDNTVNQSYMPWRYYYRMIRSANTLIDILGGNEAPQTGERLHMMGQAKAMRAYAYFYLAQLYSEGYKTGEDKILPIYTTTKDAAAQPKSTTKEVYDLIISDLEAAITGLQGFNRVGKHEVNQNVAKGLLAYVLAARGTQADLQRVVTLTNEVITTSGARITNPNEVVAKFDADGKLVNTEAGFNSVTTPSWIWGVDLVLDYGLNLVSWWGQVDVFTYSYAWAGDPKTIDRGLYDAIPANDIRKQQFIAPGKTGALQPRNKFFAPARKIGGQRYIETDYVYMRIEDMVLLNAEANARLGQAGPARDMLKTLLAKRFDDAADYSYVDALSGQALLDEIHLQTRIELWGEGKSYLSVKRNKRTVTRGANHLFEAGNSFAWDSDELTFNIPQAEVLNNPVLND</sequence>
<evidence type="ECO:0000256" key="2">
    <source>
        <dbReference type="ARBA" id="ARBA00006275"/>
    </source>
</evidence>
<comment type="subcellular location">
    <subcellularLocation>
        <location evidence="1">Cell outer membrane</location>
    </subcellularLocation>
</comment>
<evidence type="ECO:0000256" key="1">
    <source>
        <dbReference type="ARBA" id="ARBA00004442"/>
    </source>
</evidence>
<evidence type="ECO:0000256" key="4">
    <source>
        <dbReference type="ARBA" id="ARBA00023136"/>
    </source>
</evidence>
<evidence type="ECO:0000313" key="8">
    <source>
        <dbReference type="EMBL" id="MBC5992851.1"/>
    </source>
</evidence>
<feature type="domain" description="RagB/SusD" evidence="6">
    <location>
        <begin position="368"/>
        <end position="482"/>
    </location>
</feature>
<accession>A0A923N7I4</accession>
<evidence type="ECO:0000259" key="7">
    <source>
        <dbReference type="Pfam" id="PF14322"/>
    </source>
</evidence>
<comment type="similarity">
    <text evidence="2">Belongs to the SusD family.</text>
</comment>
<dbReference type="InterPro" id="IPR011990">
    <property type="entry name" value="TPR-like_helical_dom_sf"/>
</dbReference>
<evidence type="ECO:0000256" key="5">
    <source>
        <dbReference type="ARBA" id="ARBA00023237"/>
    </source>
</evidence>
<evidence type="ECO:0000259" key="6">
    <source>
        <dbReference type="Pfam" id="PF07980"/>
    </source>
</evidence>
<dbReference type="RefSeq" id="WP_187066880.1">
    <property type="nucleotide sequence ID" value="NZ_JACRVF010000002.1"/>
</dbReference>
<gene>
    <name evidence="8" type="ORF">H8S84_08400</name>
</gene>
<feature type="domain" description="SusD-like N-terminal" evidence="7">
    <location>
        <begin position="23"/>
        <end position="218"/>
    </location>
</feature>
<dbReference type="EMBL" id="JACRVF010000002">
    <property type="protein sequence ID" value="MBC5992851.1"/>
    <property type="molecule type" value="Genomic_DNA"/>
</dbReference>
<organism evidence="8 9">
    <name type="scientific">Pontibacter cellulosilyticus</name>
    <dbReference type="NCBI Taxonomy" id="1720253"/>
    <lineage>
        <taxon>Bacteria</taxon>
        <taxon>Pseudomonadati</taxon>
        <taxon>Bacteroidota</taxon>
        <taxon>Cytophagia</taxon>
        <taxon>Cytophagales</taxon>
        <taxon>Hymenobacteraceae</taxon>
        <taxon>Pontibacter</taxon>
    </lineage>
</organism>
<keyword evidence="4" id="KW-0472">Membrane</keyword>
<dbReference type="InterPro" id="IPR012944">
    <property type="entry name" value="SusD_RagB_dom"/>
</dbReference>
<dbReference type="PROSITE" id="PS51257">
    <property type="entry name" value="PROKAR_LIPOPROTEIN"/>
    <property type="match status" value="1"/>
</dbReference>
<dbReference type="Pfam" id="PF07980">
    <property type="entry name" value="SusD_RagB"/>
    <property type="match status" value="1"/>
</dbReference>
<dbReference type="SUPFAM" id="SSF48452">
    <property type="entry name" value="TPR-like"/>
    <property type="match status" value="1"/>
</dbReference>
<dbReference type="Proteomes" id="UP000603640">
    <property type="component" value="Unassembled WGS sequence"/>
</dbReference>
<dbReference type="Pfam" id="PF14322">
    <property type="entry name" value="SusD-like_3"/>
    <property type="match status" value="1"/>
</dbReference>
<evidence type="ECO:0000256" key="3">
    <source>
        <dbReference type="ARBA" id="ARBA00022729"/>
    </source>
</evidence>
<evidence type="ECO:0000313" key="9">
    <source>
        <dbReference type="Proteomes" id="UP000603640"/>
    </source>
</evidence>
<name>A0A923N7I4_9BACT</name>
<protein>
    <submittedName>
        <fullName evidence="8">RagB/SusD family nutrient uptake outer membrane protein</fullName>
    </submittedName>
</protein>
<dbReference type="AlphaFoldDB" id="A0A923N7I4"/>
<proteinExistence type="inferred from homology"/>
<keyword evidence="5" id="KW-0998">Cell outer membrane</keyword>